<organism evidence="2 3">
    <name type="scientific">Streblomastix strix</name>
    <dbReference type="NCBI Taxonomy" id="222440"/>
    <lineage>
        <taxon>Eukaryota</taxon>
        <taxon>Metamonada</taxon>
        <taxon>Preaxostyla</taxon>
        <taxon>Oxymonadida</taxon>
        <taxon>Streblomastigidae</taxon>
        <taxon>Streblomastix</taxon>
    </lineage>
</organism>
<reference evidence="2 3" key="1">
    <citation type="submission" date="2019-03" db="EMBL/GenBank/DDBJ databases">
        <title>Single cell metagenomics reveals metabolic interactions within the superorganism composed of flagellate Streblomastix strix and complex community of Bacteroidetes bacteria on its surface.</title>
        <authorList>
            <person name="Treitli S.C."/>
            <person name="Kolisko M."/>
            <person name="Husnik F."/>
            <person name="Keeling P."/>
            <person name="Hampl V."/>
        </authorList>
    </citation>
    <scope>NUCLEOTIDE SEQUENCE [LARGE SCALE GENOMIC DNA]</scope>
    <source>
        <strain evidence="2">ST1C</strain>
    </source>
</reference>
<keyword evidence="1" id="KW-0732">Signal</keyword>
<feature type="chain" id="PRO_5023853000" evidence="1">
    <location>
        <begin position="17"/>
        <end position="348"/>
    </location>
</feature>
<evidence type="ECO:0000313" key="2">
    <source>
        <dbReference type="EMBL" id="KAA6367007.1"/>
    </source>
</evidence>
<dbReference type="Proteomes" id="UP000324800">
    <property type="component" value="Unassembled WGS sequence"/>
</dbReference>
<sequence length="348" mass="39384">MIVILFALIASLNADAFDTTISFPRYTFDNTTQILTWDRTKTDNVVTVDWNAAPYPFGGPDADELNVFTKQGVSVTSETLAIKDYVTIPDDTYPRYKYRTSGVFEFHTAVLAAYYGLNVVPSDYYYTECGPYEYREETETHSEDPLQINPSDKPAFVVGINDVNCYGTIGGEIEQGEEQGLVDDHGQCRTNCVNGDPLEQGTYGKALLTYSGDELVNDEDKLKKLIAKFGPVSYFSAGMYVLYGWRTEEYSQTQFLRFGIVDEQLQFEDTIFRPMDSIRFAYSETFPEKIEAYNPVHSDPQGEQQCATDTVPTDGCFCTPENYPPLMPIRSQKDLWEKSEIVKLSAFE</sequence>
<feature type="signal peptide" evidence="1">
    <location>
        <begin position="1"/>
        <end position="16"/>
    </location>
</feature>
<gene>
    <name evidence="2" type="ORF">EZS28_037467</name>
</gene>
<dbReference type="EMBL" id="SNRW01018783">
    <property type="protein sequence ID" value="KAA6367007.1"/>
    <property type="molecule type" value="Genomic_DNA"/>
</dbReference>
<dbReference type="AlphaFoldDB" id="A0A5J4U8V6"/>
<name>A0A5J4U8V6_9EUKA</name>
<comment type="caution">
    <text evidence="2">The sequence shown here is derived from an EMBL/GenBank/DDBJ whole genome shotgun (WGS) entry which is preliminary data.</text>
</comment>
<feature type="non-terminal residue" evidence="2">
    <location>
        <position position="348"/>
    </location>
</feature>
<accession>A0A5J4U8V6</accession>
<evidence type="ECO:0000313" key="3">
    <source>
        <dbReference type="Proteomes" id="UP000324800"/>
    </source>
</evidence>
<protein>
    <submittedName>
        <fullName evidence="2">Uncharacterized protein</fullName>
    </submittedName>
</protein>
<evidence type="ECO:0000256" key="1">
    <source>
        <dbReference type="SAM" id="SignalP"/>
    </source>
</evidence>
<proteinExistence type="predicted"/>